<sequence>MHPPLSSLLFLMALCSVKLNTTLSLLSTHCDATSLCTVSALRRVLRLAWVLVKLVHESLTLPRRSPHCLAPPLPPHFDRSLVLVLHLPNVGLISTFRVKTDFPRHNEFNVDING</sequence>
<name>A0A067T1A2_GALM3</name>
<evidence type="ECO:0000313" key="3">
    <source>
        <dbReference type="Proteomes" id="UP000027222"/>
    </source>
</evidence>
<evidence type="ECO:0000256" key="1">
    <source>
        <dbReference type="SAM" id="SignalP"/>
    </source>
</evidence>
<organism evidence="2 3">
    <name type="scientific">Galerina marginata (strain CBS 339.88)</name>
    <dbReference type="NCBI Taxonomy" id="685588"/>
    <lineage>
        <taxon>Eukaryota</taxon>
        <taxon>Fungi</taxon>
        <taxon>Dikarya</taxon>
        <taxon>Basidiomycota</taxon>
        <taxon>Agaricomycotina</taxon>
        <taxon>Agaricomycetes</taxon>
        <taxon>Agaricomycetidae</taxon>
        <taxon>Agaricales</taxon>
        <taxon>Agaricineae</taxon>
        <taxon>Strophariaceae</taxon>
        <taxon>Galerina</taxon>
    </lineage>
</organism>
<evidence type="ECO:0000313" key="2">
    <source>
        <dbReference type="EMBL" id="KDR76097.1"/>
    </source>
</evidence>
<reference evidence="3" key="1">
    <citation type="journal article" date="2014" name="Proc. Natl. Acad. Sci. U.S.A.">
        <title>Extensive sampling of basidiomycete genomes demonstrates inadequacy of the white-rot/brown-rot paradigm for wood decay fungi.</title>
        <authorList>
            <person name="Riley R."/>
            <person name="Salamov A.A."/>
            <person name="Brown D.W."/>
            <person name="Nagy L.G."/>
            <person name="Floudas D."/>
            <person name="Held B.W."/>
            <person name="Levasseur A."/>
            <person name="Lombard V."/>
            <person name="Morin E."/>
            <person name="Otillar R."/>
            <person name="Lindquist E.A."/>
            <person name="Sun H."/>
            <person name="LaButti K.M."/>
            <person name="Schmutz J."/>
            <person name="Jabbour D."/>
            <person name="Luo H."/>
            <person name="Baker S.E."/>
            <person name="Pisabarro A.G."/>
            <person name="Walton J.D."/>
            <person name="Blanchette R.A."/>
            <person name="Henrissat B."/>
            <person name="Martin F."/>
            <person name="Cullen D."/>
            <person name="Hibbett D.S."/>
            <person name="Grigoriev I.V."/>
        </authorList>
    </citation>
    <scope>NUCLEOTIDE SEQUENCE [LARGE SCALE GENOMIC DNA]</scope>
    <source>
        <strain evidence="3">CBS 339.88</strain>
    </source>
</reference>
<dbReference type="EMBL" id="KL142379">
    <property type="protein sequence ID" value="KDR76097.1"/>
    <property type="molecule type" value="Genomic_DNA"/>
</dbReference>
<feature type="signal peptide" evidence="1">
    <location>
        <begin position="1"/>
        <end position="24"/>
    </location>
</feature>
<feature type="chain" id="PRO_5001646377" description="Secreted protein" evidence="1">
    <location>
        <begin position="25"/>
        <end position="114"/>
    </location>
</feature>
<evidence type="ECO:0008006" key="4">
    <source>
        <dbReference type="Google" id="ProtNLM"/>
    </source>
</evidence>
<proteinExistence type="predicted"/>
<protein>
    <recommendedName>
        <fullName evidence="4">Secreted protein</fullName>
    </recommendedName>
</protein>
<accession>A0A067T1A2</accession>
<dbReference type="HOGENOM" id="CLU_2121263_0_0_1"/>
<keyword evidence="1" id="KW-0732">Signal</keyword>
<keyword evidence="3" id="KW-1185">Reference proteome</keyword>
<dbReference type="AlphaFoldDB" id="A0A067T1A2"/>
<gene>
    <name evidence="2" type="ORF">GALMADRAFT_225787</name>
</gene>
<dbReference type="Proteomes" id="UP000027222">
    <property type="component" value="Unassembled WGS sequence"/>
</dbReference>